<name>A0AAV8X7T5_9CUCU</name>
<comment type="caution">
    <text evidence="9">The sequence shown here is derived from an EMBL/GenBank/DDBJ whole genome shotgun (WGS) entry which is preliminary data.</text>
</comment>
<keyword evidence="5" id="KW-0808">Transferase</keyword>
<organism evidence="9 10">
    <name type="scientific">Aromia moschata</name>
    <dbReference type="NCBI Taxonomy" id="1265417"/>
    <lineage>
        <taxon>Eukaryota</taxon>
        <taxon>Metazoa</taxon>
        <taxon>Ecdysozoa</taxon>
        <taxon>Arthropoda</taxon>
        <taxon>Hexapoda</taxon>
        <taxon>Insecta</taxon>
        <taxon>Pterygota</taxon>
        <taxon>Neoptera</taxon>
        <taxon>Endopterygota</taxon>
        <taxon>Coleoptera</taxon>
        <taxon>Polyphaga</taxon>
        <taxon>Cucujiformia</taxon>
        <taxon>Chrysomeloidea</taxon>
        <taxon>Cerambycidae</taxon>
        <taxon>Cerambycinae</taxon>
        <taxon>Callichromatini</taxon>
        <taxon>Aromia</taxon>
    </lineage>
</organism>
<dbReference type="EMBL" id="JAPWTK010001123">
    <property type="protein sequence ID" value="KAJ8934033.1"/>
    <property type="molecule type" value="Genomic_DNA"/>
</dbReference>
<dbReference type="Pfam" id="PF00855">
    <property type="entry name" value="PWWP"/>
    <property type="match status" value="1"/>
</dbReference>
<feature type="domain" description="PWWP" evidence="8">
    <location>
        <begin position="547"/>
        <end position="609"/>
    </location>
</feature>
<gene>
    <name evidence="9" type="ORF">NQ318_014204</name>
</gene>
<reference evidence="9" key="1">
    <citation type="journal article" date="2023" name="Insect Mol. Biol.">
        <title>Genome sequencing provides insights into the evolution of gene families encoding plant cell wall-degrading enzymes in longhorned beetles.</title>
        <authorList>
            <person name="Shin N.R."/>
            <person name="Okamura Y."/>
            <person name="Kirsch R."/>
            <person name="Pauchet Y."/>
        </authorList>
    </citation>
    <scope>NUCLEOTIDE SEQUENCE</scope>
    <source>
        <strain evidence="9">AMC_N1</strain>
    </source>
</reference>
<dbReference type="InterPro" id="IPR000313">
    <property type="entry name" value="PWWP_dom"/>
</dbReference>
<dbReference type="Gene3D" id="2.30.30.140">
    <property type="match status" value="1"/>
</dbReference>
<evidence type="ECO:0000256" key="1">
    <source>
        <dbReference type="ARBA" id="ARBA00004123"/>
    </source>
</evidence>
<accession>A0AAV8X7T5</accession>
<dbReference type="SUPFAM" id="SSF63748">
    <property type="entry name" value="Tudor/PWWP/MBT"/>
    <property type="match status" value="1"/>
</dbReference>
<evidence type="ECO:0000259" key="8">
    <source>
        <dbReference type="PROSITE" id="PS50812"/>
    </source>
</evidence>
<keyword evidence="3" id="KW-0158">Chromosome</keyword>
<dbReference type="GO" id="GO:0005634">
    <property type="term" value="C:nucleus"/>
    <property type="evidence" value="ECO:0007669"/>
    <property type="project" value="UniProtKB-SubCell"/>
</dbReference>
<evidence type="ECO:0000256" key="6">
    <source>
        <dbReference type="ARBA" id="ARBA00022691"/>
    </source>
</evidence>
<evidence type="ECO:0000256" key="7">
    <source>
        <dbReference type="ARBA" id="ARBA00023242"/>
    </source>
</evidence>
<dbReference type="AlphaFoldDB" id="A0AAV8X7T5"/>
<dbReference type="PANTHER" id="PTHR22884">
    <property type="entry name" value="SET DOMAIN PROTEINS"/>
    <property type="match status" value="1"/>
</dbReference>
<sequence>MEDISAENNITNNAQLGIPKENEIFNNVDSVNTTIDALQLEGSNLENVDSVLTADSIDTLNDNIELRSYNLIQTNNTHMDINLEHLHSNQKGQNEVNETFENIHPTSSEHTNCHKKIDTEPDQSEKLDKNLKHKLYLEKDALSNINDVSNSVKIREKDIIKTLDSLTRTQPNENTSEELSESMELKHQKEYYSTSNGTNVAPLAGIELTENKVTPNKISSSVTEKALRKEDKENEAEKVNVNCKPVRLSRRKSLDNLDLLNGEKEKRKCLSYRHILLELLSFKNGKMQSKRQINLKHRVFIRKRKENDPEDNENNCQQPLMIDHLLEKKLKKNSPDDSPNIAGCGSKEEIKGGFDFGNGNVSVGIEKGESYFELNQNAEQIDYKMKEIMRKFESKTVYSVSSVETNREEQAKKHPQLNNEYFSKCEPLFPARSTANTEINLENVKKTGKEEFTAEKTVTTRITFSEETSNMSLENKGSVKKAGFAKKSFVRHVTADFDSESMSDAQENNTQENKLDITCILNVCPLTWTDDDKFICEDCESGRLPLYDEIVWVKLGKFRWWPAVILFPNEVPVNVMNIKHATGQFVVRFFGDIRLLLGQPGKVFLISGGRHRAVEEAVAAHKLKREFKQSQEAESLTSLKPPPYIRIKVNKPVGNVRQLDLDLSSTTACECDPSQAHPCGPDSDCLN</sequence>
<dbReference type="GO" id="GO:0005694">
    <property type="term" value="C:chromosome"/>
    <property type="evidence" value="ECO:0007669"/>
    <property type="project" value="UniProtKB-SubCell"/>
</dbReference>
<evidence type="ECO:0000313" key="10">
    <source>
        <dbReference type="Proteomes" id="UP001162162"/>
    </source>
</evidence>
<keyword evidence="7" id="KW-0539">Nucleus</keyword>
<protein>
    <recommendedName>
        <fullName evidence="8">PWWP domain-containing protein</fullName>
    </recommendedName>
</protein>
<evidence type="ECO:0000256" key="3">
    <source>
        <dbReference type="ARBA" id="ARBA00022454"/>
    </source>
</evidence>
<evidence type="ECO:0000256" key="4">
    <source>
        <dbReference type="ARBA" id="ARBA00022603"/>
    </source>
</evidence>
<feature type="non-terminal residue" evidence="9">
    <location>
        <position position="687"/>
    </location>
</feature>
<keyword evidence="4" id="KW-0489">Methyltransferase</keyword>
<dbReference type="Proteomes" id="UP001162162">
    <property type="component" value="Unassembled WGS sequence"/>
</dbReference>
<dbReference type="GO" id="GO:0008168">
    <property type="term" value="F:methyltransferase activity"/>
    <property type="evidence" value="ECO:0007669"/>
    <property type="project" value="UniProtKB-KW"/>
</dbReference>
<comment type="subcellular location">
    <subcellularLocation>
        <location evidence="2">Chromosome</location>
    </subcellularLocation>
    <subcellularLocation>
        <location evidence="1">Nucleus</location>
    </subcellularLocation>
</comment>
<evidence type="ECO:0000256" key="2">
    <source>
        <dbReference type="ARBA" id="ARBA00004286"/>
    </source>
</evidence>
<keyword evidence="10" id="KW-1185">Reference proteome</keyword>
<dbReference type="GO" id="GO:0032259">
    <property type="term" value="P:methylation"/>
    <property type="evidence" value="ECO:0007669"/>
    <property type="project" value="UniProtKB-KW"/>
</dbReference>
<dbReference type="PROSITE" id="PS50812">
    <property type="entry name" value="PWWP"/>
    <property type="match status" value="1"/>
</dbReference>
<proteinExistence type="predicted"/>
<keyword evidence="6" id="KW-0949">S-adenosyl-L-methionine</keyword>
<dbReference type="InterPro" id="IPR050777">
    <property type="entry name" value="SET2_Histone-Lys_MeTrsfase"/>
</dbReference>
<evidence type="ECO:0000256" key="5">
    <source>
        <dbReference type="ARBA" id="ARBA00022679"/>
    </source>
</evidence>
<dbReference type="SMART" id="SM00293">
    <property type="entry name" value="PWWP"/>
    <property type="match status" value="1"/>
</dbReference>
<evidence type="ECO:0000313" key="9">
    <source>
        <dbReference type="EMBL" id="KAJ8934033.1"/>
    </source>
</evidence>